<protein>
    <recommendedName>
        <fullName evidence="1">Methyltransferase type 11 domain-containing protein</fullName>
    </recommendedName>
</protein>
<dbReference type="Proteomes" id="UP000648801">
    <property type="component" value="Unassembled WGS sequence"/>
</dbReference>
<dbReference type="EMBL" id="BMJB01000003">
    <property type="protein sequence ID" value="GGA78602.1"/>
    <property type="molecule type" value="Genomic_DNA"/>
</dbReference>
<evidence type="ECO:0000313" key="3">
    <source>
        <dbReference type="Proteomes" id="UP000648801"/>
    </source>
</evidence>
<dbReference type="CDD" id="cd02440">
    <property type="entry name" value="AdoMet_MTases"/>
    <property type="match status" value="1"/>
</dbReference>
<evidence type="ECO:0000313" key="2">
    <source>
        <dbReference type="EMBL" id="GGA78602.1"/>
    </source>
</evidence>
<dbReference type="InterPro" id="IPR029063">
    <property type="entry name" value="SAM-dependent_MTases_sf"/>
</dbReference>
<evidence type="ECO:0000259" key="1">
    <source>
        <dbReference type="Pfam" id="PF08241"/>
    </source>
</evidence>
<dbReference type="Gene3D" id="3.40.50.150">
    <property type="entry name" value="Vaccinia Virus protein VP39"/>
    <property type="match status" value="1"/>
</dbReference>
<feature type="domain" description="Methyltransferase type 11" evidence="1">
    <location>
        <begin position="3"/>
        <end position="77"/>
    </location>
</feature>
<keyword evidence="3" id="KW-1185">Reference proteome</keyword>
<accession>A0A916S2K9</accession>
<gene>
    <name evidence="2" type="ORF">GCM10011507_32290</name>
</gene>
<dbReference type="GO" id="GO:0008757">
    <property type="term" value="F:S-adenosylmethionine-dependent methyltransferase activity"/>
    <property type="evidence" value="ECO:0007669"/>
    <property type="project" value="InterPro"/>
</dbReference>
<reference evidence="2" key="2">
    <citation type="submission" date="2020-09" db="EMBL/GenBank/DDBJ databases">
        <authorList>
            <person name="Sun Q."/>
            <person name="Zhou Y."/>
        </authorList>
    </citation>
    <scope>NUCLEOTIDE SEQUENCE</scope>
    <source>
        <strain evidence="2">CGMCC 1.15447</strain>
    </source>
</reference>
<dbReference type="Pfam" id="PF08241">
    <property type="entry name" value="Methyltransf_11"/>
    <property type="match status" value="1"/>
</dbReference>
<comment type="caution">
    <text evidence="2">The sequence shown here is derived from an EMBL/GenBank/DDBJ whole genome shotgun (WGS) entry which is preliminary data.</text>
</comment>
<dbReference type="PANTHER" id="PTHR43591">
    <property type="entry name" value="METHYLTRANSFERASE"/>
    <property type="match status" value="1"/>
</dbReference>
<reference evidence="2" key="1">
    <citation type="journal article" date="2014" name="Int. J. Syst. Evol. Microbiol.">
        <title>Complete genome sequence of Corynebacterium casei LMG S-19264T (=DSM 44701T), isolated from a smear-ripened cheese.</title>
        <authorList>
            <consortium name="US DOE Joint Genome Institute (JGI-PGF)"/>
            <person name="Walter F."/>
            <person name="Albersmeier A."/>
            <person name="Kalinowski J."/>
            <person name="Ruckert C."/>
        </authorList>
    </citation>
    <scope>NUCLEOTIDE SEQUENCE</scope>
    <source>
        <strain evidence="2">CGMCC 1.15447</strain>
    </source>
</reference>
<organism evidence="2 3">
    <name type="scientific">Edaphobacter acidisoli</name>
    <dbReference type="NCBI Taxonomy" id="2040573"/>
    <lineage>
        <taxon>Bacteria</taxon>
        <taxon>Pseudomonadati</taxon>
        <taxon>Acidobacteriota</taxon>
        <taxon>Terriglobia</taxon>
        <taxon>Terriglobales</taxon>
        <taxon>Acidobacteriaceae</taxon>
        <taxon>Edaphobacter</taxon>
    </lineage>
</organism>
<proteinExistence type="predicted"/>
<dbReference type="InterPro" id="IPR013216">
    <property type="entry name" value="Methyltransf_11"/>
</dbReference>
<dbReference type="SUPFAM" id="SSF53335">
    <property type="entry name" value="S-adenosyl-L-methionine-dependent methyltransferases"/>
    <property type="match status" value="1"/>
</dbReference>
<name>A0A916S2K9_9BACT</name>
<sequence>MQFSRVCKRIVGIDLEEKDLELNPYIHEACVGSIERLPFPDSSFNLITAQMVIEHLANPSEVVGECARVLAPGGAFLALTPNLKNLLVAAASGIPNAIKRAFTWRAQSRDPHDIFPTHYRMNTSATLEKTLANAGMQVEFIEYINGSPDLAFVPVLNKIEQLIRAMQPETFRSDLLVLARKPFTHA</sequence>
<dbReference type="AlphaFoldDB" id="A0A916S2K9"/>